<feature type="compositionally biased region" description="Pro residues" evidence="1">
    <location>
        <begin position="14"/>
        <end position="23"/>
    </location>
</feature>
<feature type="region of interest" description="Disordered" evidence="1">
    <location>
        <begin position="1"/>
        <end position="23"/>
    </location>
</feature>
<keyword evidence="3" id="KW-1185">Reference proteome</keyword>
<dbReference type="AlphaFoldDB" id="A0A2Z7C7Y8"/>
<evidence type="ECO:0000256" key="1">
    <source>
        <dbReference type="SAM" id="MobiDB-lite"/>
    </source>
</evidence>
<gene>
    <name evidence="2" type="ORF">F511_25602</name>
</gene>
<accession>A0A2Z7C7Y8</accession>
<name>A0A2Z7C7Y8_9LAMI</name>
<dbReference type="EMBL" id="KQ999873">
    <property type="protein sequence ID" value="KZV40750.1"/>
    <property type="molecule type" value="Genomic_DNA"/>
</dbReference>
<feature type="region of interest" description="Disordered" evidence="1">
    <location>
        <begin position="89"/>
        <end position="121"/>
    </location>
</feature>
<sequence length="296" mass="32342">MKSQQWISSFGPGPDGPVQPPPSLLSHAAAAAVFAGKIVSGQFDEENPFVLISSGLLVQPDEGISDLVVDRIGVNYRNLPRRAGFLKHRLEPGTSASKPGGGTGSPTSIGYPRMSASGESSTTMHRLLHASGSHPIPTPYDPNIGYPRMRASGESSTTKHRLLHASGSHPIPPPNDPNSLLLPHHKHLAVGNLDQVFSSLIWFISSALFFSSRAIVCFHVHLIDSDTYSKPSASTPFFHWLRCNPAPVNISHLLWDIVPSSNSVFPRTEIPMMNWLQVRFVIRPALDHRTCIRLYT</sequence>
<dbReference type="Proteomes" id="UP000250235">
    <property type="component" value="Unassembled WGS sequence"/>
</dbReference>
<proteinExistence type="predicted"/>
<reference evidence="2 3" key="1">
    <citation type="journal article" date="2015" name="Proc. Natl. Acad. Sci. U.S.A.">
        <title>The resurrection genome of Boea hygrometrica: A blueprint for survival of dehydration.</title>
        <authorList>
            <person name="Xiao L."/>
            <person name="Yang G."/>
            <person name="Zhang L."/>
            <person name="Yang X."/>
            <person name="Zhao S."/>
            <person name="Ji Z."/>
            <person name="Zhou Q."/>
            <person name="Hu M."/>
            <person name="Wang Y."/>
            <person name="Chen M."/>
            <person name="Xu Y."/>
            <person name="Jin H."/>
            <person name="Xiao X."/>
            <person name="Hu G."/>
            <person name="Bao F."/>
            <person name="Hu Y."/>
            <person name="Wan P."/>
            <person name="Li L."/>
            <person name="Deng X."/>
            <person name="Kuang T."/>
            <person name="Xiang C."/>
            <person name="Zhu J.K."/>
            <person name="Oliver M.J."/>
            <person name="He Y."/>
        </authorList>
    </citation>
    <scope>NUCLEOTIDE SEQUENCE [LARGE SCALE GENOMIC DNA]</scope>
    <source>
        <strain evidence="3">cv. XS01</strain>
    </source>
</reference>
<evidence type="ECO:0000313" key="3">
    <source>
        <dbReference type="Proteomes" id="UP000250235"/>
    </source>
</evidence>
<protein>
    <submittedName>
        <fullName evidence="2">Uncharacterized protein</fullName>
    </submittedName>
</protein>
<organism evidence="2 3">
    <name type="scientific">Dorcoceras hygrometricum</name>
    <dbReference type="NCBI Taxonomy" id="472368"/>
    <lineage>
        <taxon>Eukaryota</taxon>
        <taxon>Viridiplantae</taxon>
        <taxon>Streptophyta</taxon>
        <taxon>Embryophyta</taxon>
        <taxon>Tracheophyta</taxon>
        <taxon>Spermatophyta</taxon>
        <taxon>Magnoliopsida</taxon>
        <taxon>eudicotyledons</taxon>
        <taxon>Gunneridae</taxon>
        <taxon>Pentapetalae</taxon>
        <taxon>asterids</taxon>
        <taxon>lamiids</taxon>
        <taxon>Lamiales</taxon>
        <taxon>Gesneriaceae</taxon>
        <taxon>Didymocarpoideae</taxon>
        <taxon>Trichosporeae</taxon>
        <taxon>Loxocarpinae</taxon>
        <taxon>Dorcoceras</taxon>
    </lineage>
</organism>
<evidence type="ECO:0000313" key="2">
    <source>
        <dbReference type="EMBL" id="KZV40750.1"/>
    </source>
</evidence>